<dbReference type="PANTHER" id="PTHR43194">
    <property type="entry name" value="HYDROLASE ALPHA/BETA FOLD FAMILY"/>
    <property type="match status" value="1"/>
</dbReference>
<dbReference type="Proteomes" id="UP000250140">
    <property type="component" value="Unassembled WGS sequence"/>
</dbReference>
<dbReference type="InterPro" id="IPR000073">
    <property type="entry name" value="AB_hydrolase_1"/>
</dbReference>
<proteinExistence type="predicted"/>
<protein>
    <submittedName>
        <fullName evidence="3">Putative alpha/beta fold family hydrolase</fullName>
    </submittedName>
</protein>
<keyword evidence="4" id="KW-1185">Reference proteome</keyword>
<dbReference type="Gene3D" id="3.40.50.1820">
    <property type="entry name" value="alpha/beta hydrolase"/>
    <property type="match status" value="1"/>
</dbReference>
<evidence type="ECO:0000259" key="2">
    <source>
        <dbReference type="Pfam" id="PF00561"/>
    </source>
</evidence>
<dbReference type="InterPro" id="IPR050228">
    <property type="entry name" value="Carboxylesterase_BioH"/>
</dbReference>
<feature type="domain" description="AB hydrolase-1" evidence="2">
    <location>
        <begin position="55"/>
        <end position="161"/>
    </location>
</feature>
<dbReference type="AlphaFoldDB" id="A0A8E2EYE8"/>
<evidence type="ECO:0000313" key="4">
    <source>
        <dbReference type="Proteomes" id="UP000250140"/>
    </source>
</evidence>
<gene>
    <name evidence="3" type="ORF">AOQ84DRAFT_440299</name>
</gene>
<reference evidence="3 4" key="1">
    <citation type="journal article" date="2016" name="Nat. Commun.">
        <title>Ectomycorrhizal ecology is imprinted in the genome of the dominant symbiotic fungus Cenococcum geophilum.</title>
        <authorList>
            <consortium name="DOE Joint Genome Institute"/>
            <person name="Peter M."/>
            <person name="Kohler A."/>
            <person name="Ohm R.A."/>
            <person name="Kuo A."/>
            <person name="Krutzmann J."/>
            <person name="Morin E."/>
            <person name="Arend M."/>
            <person name="Barry K.W."/>
            <person name="Binder M."/>
            <person name="Choi C."/>
            <person name="Clum A."/>
            <person name="Copeland A."/>
            <person name="Grisel N."/>
            <person name="Haridas S."/>
            <person name="Kipfer T."/>
            <person name="LaButti K."/>
            <person name="Lindquist E."/>
            <person name="Lipzen A."/>
            <person name="Maire R."/>
            <person name="Meier B."/>
            <person name="Mihaltcheva S."/>
            <person name="Molinier V."/>
            <person name="Murat C."/>
            <person name="Poggeler S."/>
            <person name="Quandt C.A."/>
            <person name="Sperisen C."/>
            <person name="Tritt A."/>
            <person name="Tisserant E."/>
            <person name="Crous P.W."/>
            <person name="Henrissat B."/>
            <person name="Nehls U."/>
            <person name="Egli S."/>
            <person name="Spatafora J.W."/>
            <person name="Grigoriev I.V."/>
            <person name="Martin F.M."/>
        </authorList>
    </citation>
    <scope>NUCLEOTIDE SEQUENCE [LARGE SCALE GENOMIC DNA]</scope>
    <source>
        <strain evidence="3 4">CBS 207.34</strain>
    </source>
</reference>
<dbReference type="GO" id="GO:0016787">
    <property type="term" value="F:hydrolase activity"/>
    <property type="evidence" value="ECO:0007669"/>
    <property type="project" value="UniProtKB-KW"/>
</dbReference>
<dbReference type="InterPro" id="IPR029058">
    <property type="entry name" value="AB_hydrolase_fold"/>
</dbReference>
<keyword evidence="3" id="KW-0378">Hydrolase</keyword>
<dbReference type="OrthoDB" id="408373at2759"/>
<dbReference type="PANTHER" id="PTHR43194:SF2">
    <property type="entry name" value="PEROXISOMAL MEMBRANE PROTEIN LPX1"/>
    <property type="match status" value="1"/>
</dbReference>
<keyword evidence="1" id="KW-0732">Signal</keyword>
<name>A0A8E2EYE8_9PEZI</name>
<accession>A0A8E2EYE8</accession>
<evidence type="ECO:0000256" key="1">
    <source>
        <dbReference type="SAM" id="SignalP"/>
    </source>
</evidence>
<sequence length="296" mass="31668">MFEAILFLLLTFYCQFLVEATSSQCSVGPEEFEWPSQFVRSGAANIRVLVQGSGPAVVIIPSYGRDGGNDFNRISAALVEAGYLVLRPQPRGTLGSTGPMRNVTMGDLTADIAQVIDTLAGGQAIVMGHAFGTLVTKVAAANYPEKIPAMIVASAGGLYVPDNIAQTPSIAGNTSLPIATRLAALQLAFFAPNHDAHIWLDGWYPDTLAMEYTAVESVPSMTAIWGGGNTTQILQLIPAYDPFLPRDQWNQTTDMFPDRVVSVVIDDASHALFPEQNQAVLDAILPWLAAQSSKLG</sequence>
<organism evidence="3 4">
    <name type="scientific">Glonium stellatum</name>
    <dbReference type="NCBI Taxonomy" id="574774"/>
    <lineage>
        <taxon>Eukaryota</taxon>
        <taxon>Fungi</taxon>
        <taxon>Dikarya</taxon>
        <taxon>Ascomycota</taxon>
        <taxon>Pezizomycotina</taxon>
        <taxon>Dothideomycetes</taxon>
        <taxon>Pleosporomycetidae</taxon>
        <taxon>Gloniales</taxon>
        <taxon>Gloniaceae</taxon>
        <taxon>Glonium</taxon>
    </lineage>
</organism>
<dbReference type="SUPFAM" id="SSF53474">
    <property type="entry name" value="alpha/beta-Hydrolases"/>
    <property type="match status" value="1"/>
</dbReference>
<dbReference type="EMBL" id="KV749910">
    <property type="protein sequence ID" value="OCL07225.1"/>
    <property type="molecule type" value="Genomic_DNA"/>
</dbReference>
<feature type="chain" id="PRO_5034581661" evidence="1">
    <location>
        <begin position="21"/>
        <end position="296"/>
    </location>
</feature>
<evidence type="ECO:0000313" key="3">
    <source>
        <dbReference type="EMBL" id="OCL07225.1"/>
    </source>
</evidence>
<dbReference type="Pfam" id="PF00561">
    <property type="entry name" value="Abhydrolase_1"/>
    <property type="match status" value="1"/>
</dbReference>
<feature type="signal peptide" evidence="1">
    <location>
        <begin position="1"/>
        <end position="20"/>
    </location>
</feature>